<dbReference type="EMBL" id="CAEY01000389">
    <property type="status" value="NOT_ANNOTATED_CDS"/>
    <property type="molecule type" value="Genomic_DNA"/>
</dbReference>
<dbReference type="AlphaFoldDB" id="T1KRD3"/>
<keyword evidence="2" id="KW-1185">Reference proteome</keyword>
<organism evidence="1 2">
    <name type="scientific">Tetranychus urticae</name>
    <name type="common">Two-spotted spider mite</name>
    <dbReference type="NCBI Taxonomy" id="32264"/>
    <lineage>
        <taxon>Eukaryota</taxon>
        <taxon>Metazoa</taxon>
        <taxon>Ecdysozoa</taxon>
        <taxon>Arthropoda</taxon>
        <taxon>Chelicerata</taxon>
        <taxon>Arachnida</taxon>
        <taxon>Acari</taxon>
        <taxon>Acariformes</taxon>
        <taxon>Trombidiformes</taxon>
        <taxon>Prostigmata</taxon>
        <taxon>Eleutherengona</taxon>
        <taxon>Raphignathae</taxon>
        <taxon>Tetranychoidea</taxon>
        <taxon>Tetranychidae</taxon>
        <taxon>Tetranychus</taxon>
    </lineage>
</organism>
<sequence>MIGHRRMPRGGERTYKVSCCIKLSAFKT</sequence>
<reference evidence="2" key="1">
    <citation type="submission" date="2011-08" db="EMBL/GenBank/DDBJ databases">
        <authorList>
            <person name="Rombauts S."/>
        </authorList>
    </citation>
    <scope>NUCLEOTIDE SEQUENCE</scope>
    <source>
        <strain evidence="2">London</strain>
    </source>
</reference>
<evidence type="ECO:0000313" key="1">
    <source>
        <dbReference type="EnsemblMetazoa" id="tetur18g03130.1"/>
    </source>
</evidence>
<proteinExistence type="predicted"/>
<accession>T1KRD3</accession>
<evidence type="ECO:0000313" key="2">
    <source>
        <dbReference type="Proteomes" id="UP000015104"/>
    </source>
</evidence>
<dbReference type="EnsemblMetazoa" id="tetur18g03130.1">
    <property type="protein sequence ID" value="tetur18g03130.1"/>
    <property type="gene ID" value="tetur18g03130"/>
</dbReference>
<dbReference type="Proteomes" id="UP000015104">
    <property type="component" value="Unassembled WGS sequence"/>
</dbReference>
<name>T1KRD3_TETUR</name>
<reference evidence="1" key="2">
    <citation type="submission" date="2015-06" db="UniProtKB">
        <authorList>
            <consortium name="EnsemblMetazoa"/>
        </authorList>
    </citation>
    <scope>IDENTIFICATION</scope>
</reference>
<protein>
    <submittedName>
        <fullName evidence="1">Uncharacterized protein</fullName>
    </submittedName>
</protein>
<dbReference type="HOGENOM" id="CLU_3413376_0_0_1"/>